<dbReference type="InterPro" id="IPR012340">
    <property type="entry name" value="NA-bd_OB-fold"/>
</dbReference>
<dbReference type="SUPFAM" id="SSF69754">
    <property type="entry name" value="Ribosome binding protein Y (YfiA homologue)"/>
    <property type="match status" value="1"/>
</dbReference>
<feature type="region of interest" description="Disordered" evidence="1">
    <location>
        <begin position="169"/>
        <end position="209"/>
    </location>
</feature>
<dbReference type="RefSeq" id="WP_200244443.1">
    <property type="nucleotide sequence ID" value="NZ_NRRY01000019.1"/>
</dbReference>
<dbReference type="InterPro" id="IPR003489">
    <property type="entry name" value="RHF/RaiA"/>
</dbReference>
<dbReference type="Proteomes" id="UP001138768">
    <property type="component" value="Unassembled WGS sequence"/>
</dbReference>
<gene>
    <name evidence="3" type="ORF">CKO42_12630</name>
</gene>
<dbReference type="Pfam" id="PF02482">
    <property type="entry name" value="Ribosomal_S30AE"/>
    <property type="match status" value="1"/>
</dbReference>
<proteinExistence type="predicted"/>
<dbReference type="Gene3D" id="2.40.50.140">
    <property type="entry name" value="Nucleic acid-binding proteins"/>
    <property type="match status" value="1"/>
</dbReference>
<comment type="caution">
    <text evidence="3">The sequence shown here is derived from an EMBL/GenBank/DDBJ whole genome shotgun (WGS) entry which is preliminary data.</text>
</comment>
<dbReference type="InterPro" id="IPR002059">
    <property type="entry name" value="CSP_DNA-bd"/>
</dbReference>
<name>A0A9X0W9A4_9GAMM</name>
<dbReference type="AlphaFoldDB" id="A0A9X0W9A4"/>
<evidence type="ECO:0000256" key="1">
    <source>
        <dbReference type="SAM" id="MobiDB-lite"/>
    </source>
</evidence>
<reference evidence="3 4" key="1">
    <citation type="journal article" date="2020" name="Microorganisms">
        <title>Osmotic Adaptation and Compatible Solute Biosynthesis of Phototrophic Bacteria as Revealed from Genome Analyses.</title>
        <authorList>
            <person name="Imhoff J.F."/>
            <person name="Rahn T."/>
            <person name="Kunzel S."/>
            <person name="Keller A."/>
            <person name="Neulinger S.C."/>
        </authorList>
    </citation>
    <scope>NUCLEOTIDE SEQUENCE [LARGE SCALE GENOMIC DNA]</scope>
    <source>
        <strain evidence="3 4">DSM 25653</strain>
    </source>
</reference>
<dbReference type="InterPro" id="IPR011129">
    <property type="entry name" value="CSD"/>
</dbReference>
<accession>A0A9X0W9A4</accession>
<dbReference type="SUPFAM" id="SSF50249">
    <property type="entry name" value="Nucleic acid-binding proteins"/>
    <property type="match status" value="1"/>
</dbReference>
<protein>
    <recommendedName>
        <fullName evidence="2">CSD domain-containing protein</fullName>
    </recommendedName>
</protein>
<sequence length="209" mass="24195">MQKPLELNYHDLPRSEWSEQLIRERVDRLERYHDDIVSCTVIVSKPHKHQHSGNPYRVSIEVHLPRNRRLVVNEEPAVVEQESNLRTVIEAAFSVMERRLQSAGEPRRRDALRPADEEPRGLIVRLFPDEGYGFLRTPYGEEHYFHRNSVLHDNFGRLAVGTEVRFEPEMGDAGPQASSVQIVNKPGARETEDTQAREDVPAEWRNTAN</sequence>
<keyword evidence="4" id="KW-1185">Reference proteome</keyword>
<evidence type="ECO:0000313" key="4">
    <source>
        <dbReference type="Proteomes" id="UP001138768"/>
    </source>
</evidence>
<dbReference type="PROSITE" id="PS51857">
    <property type="entry name" value="CSD_2"/>
    <property type="match status" value="1"/>
</dbReference>
<organism evidence="3 4">
    <name type="scientific">Lamprobacter modestohalophilus</name>
    <dbReference type="NCBI Taxonomy" id="1064514"/>
    <lineage>
        <taxon>Bacteria</taxon>
        <taxon>Pseudomonadati</taxon>
        <taxon>Pseudomonadota</taxon>
        <taxon>Gammaproteobacteria</taxon>
        <taxon>Chromatiales</taxon>
        <taxon>Chromatiaceae</taxon>
        <taxon>Lamprobacter</taxon>
    </lineage>
</organism>
<feature type="domain" description="CSD" evidence="2">
    <location>
        <begin position="118"/>
        <end position="182"/>
    </location>
</feature>
<feature type="compositionally biased region" description="Basic and acidic residues" evidence="1">
    <location>
        <begin position="187"/>
        <end position="202"/>
    </location>
</feature>
<dbReference type="SMART" id="SM00357">
    <property type="entry name" value="CSP"/>
    <property type="match status" value="1"/>
</dbReference>
<dbReference type="GO" id="GO:0003676">
    <property type="term" value="F:nucleic acid binding"/>
    <property type="evidence" value="ECO:0007669"/>
    <property type="project" value="InterPro"/>
</dbReference>
<dbReference type="Gene3D" id="3.30.160.100">
    <property type="entry name" value="Ribosome hibernation promotion factor-like"/>
    <property type="match status" value="1"/>
</dbReference>
<evidence type="ECO:0000259" key="2">
    <source>
        <dbReference type="PROSITE" id="PS51857"/>
    </source>
</evidence>
<dbReference type="Pfam" id="PF00313">
    <property type="entry name" value="CSD"/>
    <property type="match status" value="1"/>
</dbReference>
<dbReference type="EMBL" id="NRRY01000019">
    <property type="protein sequence ID" value="MBK1619266.1"/>
    <property type="molecule type" value="Genomic_DNA"/>
</dbReference>
<dbReference type="InterPro" id="IPR036567">
    <property type="entry name" value="RHF-like"/>
</dbReference>
<evidence type="ECO:0000313" key="3">
    <source>
        <dbReference type="EMBL" id="MBK1619266.1"/>
    </source>
</evidence>
<dbReference type="GO" id="GO:0005829">
    <property type="term" value="C:cytosol"/>
    <property type="evidence" value="ECO:0007669"/>
    <property type="project" value="UniProtKB-ARBA"/>
</dbReference>